<dbReference type="InterPro" id="IPR021215">
    <property type="entry name" value="DUF2752"/>
</dbReference>
<gene>
    <name evidence="2" type="ORF">FOF46_12265</name>
</gene>
<feature type="transmembrane region" description="Helical" evidence="1">
    <location>
        <begin position="68"/>
        <end position="87"/>
    </location>
</feature>
<accession>A0A554VKH1</accession>
<dbReference type="Pfam" id="PF10825">
    <property type="entry name" value="DUF2752"/>
    <property type="match status" value="1"/>
</dbReference>
<proteinExistence type="predicted"/>
<feature type="transmembrane region" description="Helical" evidence="1">
    <location>
        <begin position="39"/>
        <end position="61"/>
    </location>
</feature>
<name>A0A554VKH1_9FLAO</name>
<dbReference type="AlphaFoldDB" id="A0A554VKH1"/>
<protein>
    <submittedName>
        <fullName evidence="2">DUF2752 domain-containing protein</fullName>
    </submittedName>
</protein>
<evidence type="ECO:0000256" key="1">
    <source>
        <dbReference type="SAM" id="Phobius"/>
    </source>
</evidence>
<dbReference type="OrthoDB" id="9815897at2"/>
<keyword evidence="1" id="KW-1133">Transmembrane helix</keyword>
<keyword evidence="3" id="KW-1185">Reference proteome</keyword>
<evidence type="ECO:0000313" key="2">
    <source>
        <dbReference type="EMBL" id="TSE08539.1"/>
    </source>
</evidence>
<keyword evidence="1" id="KW-0472">Membrane</keyword>
<dbReference type="Proteomes" id="UP000318833">
    <property type="component" value="Unassembled WGS sequence"/>
</dbReference>
<organism evidence="2 3">
    <name type="scientific">Aquimarina algiphila</name>
    <dbReference type="NCBI Taxonomy" id="2047982"/>
    <lineage>
        <taxon>Bacteria</taxon>
        <taxon>Pseudomonadati</taxon>
        <taxon>Bacteroidota</taxon>
        <taxon>Flavobacteriia</taxon>
        <taxon>Flavobacteriales</taxon>
        <taxon>Flavobacteriaceae</taxon>
        <taxon>Aquimarina</taxon>
    </lineage>
</organism>
<sequence length="94" mass="10753">MEKYMLPCLNKKLFGVDCLGCGMQRSIVLLLKGEFSAAFHMYPAIYPLMLLLAFIGFNFFIQFKNGKSIKVGLMIFTALTMIISYVIKMKVHFN</sequence>
<comment type="caution">
    <text evidence="2">The sequence shown here is derived from an EMBL/GenBank/DDBJ whole genome shotgun (WGS) entry which is preliminary data.</text>
</comment>
<keyword evidence="1" id="KW-0812">Transmembrane</keyword>
<dbReference type="RefSeq" id="WP_109435285.1">
    <property type="nucleotide sequence ID" value="NZ_CANLVC010000008.1"/>
</dbReference>
<evidence type="ECO:0000313" key="3">
    <source>
        <dbReference type="Proteomes" id="UP000318833"/>
    </source>
</evidence>
<dbReference type="EMBL" id="VLNR01000022">
    <property type="protein sequence ID" value="TSE08539.1"/>
    <property type="molecule type" value="Genomic_DNA"/>
</dbReference>
<reference evidence="2 3" key="1">
    <citation type="submission" date="2019-07" db="EMBL/GenBank/DDBJ databases">
        <title>The draft genome sequence of Aquimarina algiphila M91.</title>
        <authorList>
            <person name="Meng X."/>
        </authorList>
    </citation>
    <scope>NUCLEOTIDE SEQUENCE [LARGE SCALE GENOMIC DNA]</scope>
    <source>
        <strain evidence="2 3">M91</strain>
    </source>
</reference>